<dbReference type="PANTHER" id="PTHR43000">
    <property type="entry name" value="DTDP-D-GLUCOSE 4,6-DEHYDRATASE-RELATED"/>
    <property type="match status" value="1"/>
</dbReference>
<name>A0A1F7JQT6_9BACT</name>
<comment type="similarity">
    <text evidence="1">Belongs to the NAD(P)-dependent epimerase/dehydratase family.</text>
</comment>
<dbReference type="Pfam" id="PF01370">
    <property type="entry name" value="Epimerase"/>
    <property type="match status" value="1"/>
</dbReference>
<organism evidence="3 4">
    <name type="scientific">Candidatus Roizmanbacteria bacterium RIFCSPLOWO2_02_FULL_41_9</name>
    <dbReference type="NCBI Taxonomy" id="1802077"/>
    <lineage>
        <taxon>Bacteria</taxon>
        <taxon>Candidatus Roizmaniibacteriota</taxon>
    </lineage>
</organism>
<proteinExistence type="inferred from homology"/>
<feature type="domain" description="NAD-dependent epimerase/dehydratase" evidence="2">
    <location>
        <begin position="26"/>
        <end position="242"/>
    </location>
</feature>
<sequence length="315" mass="36442">MRQYFFGKEGSTLWNSQRLMEEYHQDYTHIVADIRDQRAMEKIFRDHKFDLVIHAAAQPSHDWAAKEPMTDFSINATGTLVMLENFRQYCPEAVFIFTSTNKVYGDRPNSLPLKELSTRYELLATHQFYQGIDESMDIDQCLHSVFGASKVAADVMVQEYGRYFKLNTGVFRGGCLTGPKHSGAVLHGFLAYLVKAIKQGITYQIYGYKGKQVRDNIHAYDLVNAFYHFYQRPRQGEVYNIGGSRFANVSILEAIAKIENVLGQKAKVKYVDQPRSGDHMWYISDVSKFKHHYPQWDFTYNIDQTIEAICKYSPE</sequence>
<dbReference type="Proteomes" id="UP000178039">
    <property type="component" value="Unassembled WGS sequence"/>
</dbReference>
<dbReference type="AlphaFoldDB" id="A0A1F7JQT6"/>
<protein>
    <submittedName>
        <fullName evidence="3">NAD-dependent epimerase</fullName>
    </submittedName>
</protein>
<dbReference type="Gene3D" id="3.40.50.720">
    <property type="entry name" value="NAD(P)-binding Rossmann-like Domain"/>
    <property type="match status" value="1"/>
</dbReference>
<comment type="caution">
    <text evidence="3">The sequence shown here is derived from an EMBL/GenBank/DDBJ whole genome shotgun (WGS) entry which is preliminary data.</text>
</comment>
<dbReference type="SUPFAM" id="SSF51735">
    <property type="entry name" value="NAD(P)-binding Rossmann-fold domains"/>
    <property type="match status" value="1"/>
</dbReference>
<dbReference type="InterPro" id="IPR036291">
    <property type="entry name" value="NAD(P)-bd_dom_sf"/>
</dbReference>
<evidence type="ECO:0000256" key="1">
    <source>
        <dbReference type="ARBA" id="ARBA00007637"/>
    </source>
</evidence>
<dbReference type="InterPro" id="IPR001509">
    <property type="entry name" value="Epimerase_deHydtase"/>
</dbReference>
<reference evidence="3 4" key="1">
    <citation type="journal article" date="2016" name="Nat. Commun.">
        <title>Thousands of microbial genomes shed light on interconnected biogeochemical processes in an aquifer system.</title>
        <authorList>
            <person name="Anantharaman K."/>
            <person name="Brown C.T."/>
            <person name="Hug L.A."/>
            <person name="Sharon I."/>
            <person name="Castelle C.J."/>
            <person name="Probst A.J."/>
            <person name="Thomas B.C."/>
            <person name="Singh A."/>
            <person name="Wilkins M.J."/>
            <person name="Karaoz U."/>
            <person name="Brodie E.L."/>
            <person name="Williams K.H."/>
            <person name="Hubbard S.S."/>
            <person name="Banfield J.F."/>
        </authorList>
    </citation>
    <scope>NUCLEOTIDE SEQUENCE [LARGE SCALE GENOMIC DNA]</scope>
</reference>
<accession>A0A1F7JQT6</accession>
<evidence type="ECO:0000313" key="4">
    <source>
        <dbReference type="Proteomes" id="UP000178039"/>
    </source>
</evidence>
<evidence type="ECO:0000313" key="3">
    <source>
        <dbReference type="EMBL" id="OGK57955.1"/>
    </source>
</evidence>
<dbReference type="EMBL" id="MGBB01000043">
    <property type="protein sequence ID" value="OGK57955.1"/>
    <property type="molecule type" value="Genomic_DNA"/>
</dbReference>
<evidence type="ECO:0000259" key="2">
    <source>
        <dbReference type="Pfam" id="PF01370"/>
    </source>
</evidence>
<gene>
    <name evidence="3" type="ORF">A3H86_02395</name>
</gene>